<keyword evidence="2" id="KW-0732">Signal</keyword>
<name>A0A420H9Y9_9PEZI</name>
<evidence type="ECO:0000313" key="3">
    <source>
        <dbReference type="EMBL" id="RKF54245.1"/>
    </source>
</evidence>
<feature type="compositionally biased region" description="Basic residues" evidence="1">
    <location>
        <begin position="177"/>
        <end position="187"/>
    </location>
</feature>
<dbReference type="OrthoDB" id="5578001at2759"/>
<feature type="region of interest" description="Disordered" evidence="1">
    <location>
        <begin position="170"/>
        <end position="199"/>
    </location>
</feature>
<evidence type="ECO:0000256" key="2">
    <source>
        <dbReference type="SAM" id="SignalP"/>
    </source>
</evidence>
<reference evidence="3 4" key="1">
    <citation type="journal article" date="2018" name="BMC Genomics">
        <title>Comparative genome analyses reveal sequence features reflecting distinct modes of host-adaptation between dicot and monocot powdery mildew.</title>
        <authorList>
            <person name="Wu Y."/>
            <person name="Ma X."/>
            <person name="Pan Z."/>
            <person name="Kale S.D."/>
            <person name="Song Y."/>
            <person name="King H."/>
            <person name="Zhang Q."/>
            <person name="Presley C."/>
            <person name="Deng X."/>
            <person name="Wei C.I."/>
            <person name="Xiao S."/>
        </authorList>
    </citation>
    <scope>NUCLEOTIDE SEQUENCE [LARGE SCALE GENOMIC DNA]</scope>
    <source>
        <strain evidence="3">UMSG2</strain>
    </source>
</reference>
<accession>A0A420H9Y9</accession>
<sequence length="386" mass="42620">MAHVYCFPSLDALITPLLASLCVAGVSSRPPCAVLPLLSPILRQRVQLLSSSSQDPWTSFLCYDDAVASKLKTLQGSPYLELHPVSGQIEIDWDSDSEIQFRRLDSETLEALVSLHTFDLTIKLIWCIYDPDGIDHDGWRIGEVGTCTLNDLVWGAKTILLAEQEFTLKENQNQKSNSRHMSRKTSIRSKIEEEKEEDDDKYWAQYDDIPAQTPADGKSPANLKNTLAGVGGDDEYYAGYDKVQPALDNHDPDKALVNGLLNNKVIQNPANLSSSLFDPIVSSLQNSGSKTWTEDSADSSVFIAKNTLPLPLSGEDGEIVSNTFAVIMPEQQALMSENAIKTHIGTSLKGLYRLAQSAGIGQGEFDRLVRTQLDLLNIMNEARDDF</sequence>
<dbReference type="EMBL" id="MCFK01009926">
    <property type="protein sequence ID" value="RKF54245.1"/>
    <property type="molecule type" value="Genomic_DNA"/>
</dbReference>
<dbReference type="STRING" id="212602.A0A420H9Y9"/>
<gene>
    <name evidence="3" type="ORF">OnM2_099020</name>
</gene>
<dbReference type="AlphaFoldDB" id="A0A420H9Y9"/>
<keyword evidence="4" id="KW-1185">Reference proteome</keyword>
<feature type="signal peptide" evidence="2">
    <location>
        <begin position="1"/>
        <end position="28"/>
    </location>
</feature>
<organism evidence="3 4">
    <name type="scientific">Erysiphe neolycopersici</name>
    <dbReference type="NCBI Taxonomy" id="212602"/>
    <lineage>
        <taxon>Eukaryota</taxon>
        <taxon>Fungi</taxon>
        <taxon>Dikarya</taxon>
        <taxon>Ascomycota</taxon>
        <taxon>Pezizomycotina</taxon>
        <taxon>Leotiomycetes</taxon>
        <taxon>Erysiphales</taxon>
        <taxon>Erysiphaceae</taxon>
        <taxon>Erysiphe</taxon>
    </lineage>
</organism>
<feature type="chain" id="PRO_5019556624" evidence="2">
    <location>
        <begin position="29"/>
        <end position="386"/>
    </location>
</feature>
<evidence type="ECO:0000313" key="4">
    <source>
        <dbReference type="Proteomes" id="UP000286134"/>
    </source>
</evidence>
<dbReference type="Proteomes" id="UP000286134">
    <property type="component" value="Unassembled WGS sequence"/>
</dbReference>
<evidence type="ECO:0000256" key="1">
    <source>
        <dbReference type="SAM" id="MobiDB-lite"/>
    </source>
</evidence>
<comment type="caution">
    <text evidence="3">The sequence shown here is derived from an EMBL/GenBank/DDBJ whole genome shotgun (WGS) entry which is preliminary data.</text>
</comment>
<proteinExistence type="predicted"/>
<protein>
    <submittedName>
        <fullName evidence="3">Uncharacterized protein</fullName>
    </submittedName>
</protein>